<evidence type="ECO:0000256" key="1">
    <source>
        <dbReference type="SAM" id="MobiDB-lite"/>
    </source>
</evidence>
<dbReference type="InterPro" id="IPR012340">
    <property type="entry name" value="NA-bd_OB-fold"/>
</dbReference>
<organism evidence="3 4">
    <name type="scientific">Prorocentrum cordatum</name>
    <dbReference type="NCBI Taxonomy" id="2364126"/>
    <lineage>
        <taxon>Eukaryota</taxon>
        <taxon>Sar</taxon>
        <taxon>Alveolata</taxon>
        <taxon>Dinophyceae</taxon>
        <taxon>Prorocentrales</taxon>
        <taxon>Prorocentraceae</taxon>
        <taxon>Prorocentrum</taxon>
    </lineage>
</organism>
<sequence>MPLRSGVCRIWNDEKGFGFITSDDGAGDYFCHRLVVEGSNYLNPGDRVEFTLEHDKERRKYKVAGCQIVERVEGGAKAVALGLAGKGAGEKGGRGDGGGRGGGGGAYSPYGGPANPYPWRAGGKK</sequence>
<comment type="caution">
    <text evidence="3">The sequence shown here is derived from an EMBL/GenBank/DDBJ whole genome shotgun (WGS) entry which is preliminary data.</text>
</comment>
<dbReference type="CDD" id="cd04458">
    <property type="entry name" value="CSP_CDS"/>
    <property type="match status" value="1"/>
</dbReference>
<protein>
    <recommendedName>
        <fullName evidence="2">CSD domain-containing protein</fullName>
    </recommendedName>
</protein>
<dbReference type="SUPFAM" id="SSF50249">
    <property type="entry name" value="Nucleic acid-binding proteins"/>
    <property type="match status" value="1"/>
</dbReference>
<dbReference type="Pfam" id="PF00313">
    <property type="entry name" value="CSD"/>
    <property type="match status" value="1"/>
</dbReference>
<dbReference type="PANTHER" id="PTHR46565:SF20">
    <property type="entry name" value="COLD SHOCK DOMAIN-CONTAINING PROTEIN 4"/>
    <property type="match status" value="1"/>
</dbReference>
<dbReference type="SMART" id="SM00357">
    <property type="entry name" value="CSP"/>
    <property type="match status" value="1"/>
</dbReference>
<accession>A0ABN9VUS5</accession>
<evidence type="ECO:0000313" key="3">
    <source>
        <dbReference type="EMBL" id="CAK0875811.1"/>
    </source>
</evidence>
<feature type="domain" description="CSD" evidence="2">
    <location>
        <begin position="3"/>
        <end position="69"/>
    </location>
</feature>
<dbReference type="Proteomes" id="UP001189429">
    <property type="component" value="Unassembled WGS sequence"/>
</dbReference>
<name>A0ABN9VUS5_9DINO</name>
<evidence type="ECO:0000259" key="2">
    <source>
        <dbReference type="PROSITE" id="PS51857"/>
    </source>
</evidence>
<dbReference type="Gene3D" id="2.40.50.140">
    <property type="entry name" value="Nucleic acid-binding proteins"/>
    <property type="match status" value="1"/>
</dbReference>
<dbReference type="InterPro" id="IPR011129">
    <property type="entry name" value="CSD"/>
</dbReference>
<dbReference type="PROSITE" id="PS51857">
    <property type="entry name" value="CSD_2"/>
    <property type="match status" value="1"/>
</dbReference>
<feature type="compositionally biased region" description="Gly residues" evidence="1">
    <location>
        <begin position="95"/>
        <end position="106"/>
    </location>
</feature>
<dbReference type="EMBL" id="CAUYUJ010017559">
    <property type="protein sequence ID" value="CAK0875811.1"/>
    <property type="molecule type" value="Genomic_DNA"/>
</dbReference>
<gene>
    <name evidence="3" type="ORF">PCOR1329_LOCUS60381</name>
</gene>
<evidence type="ECO:0000313" key="4">
    <source>
        <dbReference type="Proteomes" id="UP001189429"/>
    </source>
</evidence>
<reference evidence="3" key="1">
    <citation type="submission" date="2023-10" db="EMBL/GenBank/DDBJ databases">
        <authorList>
            <person name="Chen Y."/>
            <person name="Shah S."/>
            <person name="Dougan E. K."/>
            <person name="Thang M."/>
            <person name="Chan C."/>
        </authorList>
    </citation>
    <scope>NUCLEOTIDE SEQUENCE [LARGE SCALE GENOMIC DNA]</scope>
</reference>
<keyword evidence="4" id="KW-1185">Reference proteome</keyword>
<feature type="region of interest" description="Disordered" evidence="1">
    <location>
        <begin position="85"/>
        <end position="125"/>
    </location>
</feature>
<dbReference type="InterPro" id="IPR002059">
    <property type="entry name" value="CSP_DNA-bd"/>
</dbReference>
<dbReference type="PANTHER" id="PTHR46565">
    <property type="entry name" value="COLD SHOCK DOMAIN PROTEIN 2"/>
    <property type="match status" value="1"/>
</dbReference>
<proteinExistence type="predicted"/>